<proteinExistence type="predicted"/>
<name>A0ABQ9EAL4_TEGGR</name>
<comment type="caution">
    <text evidence="5">The sequence shown here is derived from an EMBL/GenBank/DDBJ whole genome shotgun (WGS) entry which is preliminary data.</text>
</comment>
<protein>
    <recommendedName>
        <fullName evidence="4">HTH CENPB-type domain-containing protein</fullName>
    </recommendedName>
</protein>
<evidence type="ECO:0000256" key="1">
    <source>
        <dbReference type="ARBA" id="ARBA00023125"/>
    </source>
</evidence>
<feature type="transmembrane region" description="Helical" evidence="3">
    <location>
        <begin position="245"/>
        <end position="266"/>
    </location>
</feature>
<evidence type="ECO:0000256" key="2">
    <source>
        <dbReference type="ARBA" id="ARBA00023242"/>
    </source>
</evidence>
<dbReference type="PANTHER" id="PTHR19303:SF73">
    <property type="entry name" value="PROTEIN PDC2"/>
    <property type="match status" value="1"/>
</dbReference>
<keyword evidence="6" id="KW-1185">Reference proteome</keyword>
<keyword evidence="2" id="KW-0539">Nucleus</keyword>
<evidence type="ECO:0000256" key="3">
    <source>
        <dbReference type="SAM" id="Phobius"/>
    </source>
</evidence>
<feature type="domain" description="HTH CENPB-type" evidence="4">
    <location>
        <begin position="63"/>
        <end position="134"/>
    </location>
</feature>
<dbReference type="InterPro" id="IPR006600">
    <property type="entry name" value="HTH_CenpB_DNA-bd_dom"/>
</dbReference>
<keyword evidence="3" id="KW-0472">Membrane</keyword>
<organism evidence="5 6">
    <name type="scientific">Tegillarca granosa</name>
    <name type="common">Malaysian cockle</name>
    <name type="synonym">Anadara granosa</name>
    <dbReference type="NCBI Taxonomy" id="220873"/>
    <lineage>
        <taxon>Eukaryota</taxon>
        <taxon>Metazoa</taxon>
        <taxon>Spiralia</taxon>
        <taxon>Lophotrochozoa</taxon>
        <taxon>Mollusca</taxon>
        <taxon>Bivalvia</taxon>
        <taxon>Autobranchia</taxon>
        <taxon>Pteriomorphia</taxon>
        <taxon>Arcoida</taxon>
        <taxon>Arcoidea</taxon>
        <taxon>Arcidae</taxon>
        <taxon>Tegillarca</taxon>
    </lineage>
</organism>
<evidence type="ECO:0000313" key="5">
    <source>
        <dbReference type="EMBL" id="KAJ8300510.1"/>
    </source>
</evidence>
<dbReference type="EMBL" id="JARBDR010000919">
    <property type="protein sequence ID" value="KAJ8300510.1"/>
    <property type="molecule type" value="Genomic_DNA"/>
</dbReference>
<dbReference type="SMART" id="SM00674">
    <property type="entry name" value="CENPB"/>
    <property type="match status" value="1"/>
</dbReference>
<dbReference type="Gene3D" id="1.10.10.60">
    <property type="entry name" value="Homeodomain-like"/>
    <property type="match status" value="2"/>
</dbReference>
<dbReference type="InterPro" id="IPR009057">
    <property type="entry name" value="Homeodomain-like_sf"/>
</dbReference>
<keyword evidence="3" id="KW-0812">Transmembrane</keyword>
<evidence type="ECO:0000259" key="4">
    <source>
        <dbReference type="PROSITE" id="PS51253"/>
    </source>
</evidence>
<dbReference type="SUPFAM" id="SSF46689">
    <property type="entry name" value="Homeodomain-like"/>
    <property type="match status" value="2"/>
</dbReference>
<dbReference type="InterPro" id="IPR007889">
    <property type="entry name" value="HTH_Psq"/>
</dbReference>
<accession>A0ABQ9EAL4</accession>
<evidence type="ECO:0000313" key="6">
    <source>
        <dbReference type="Proteomes" id="UP001217089"/>
    </source>
</evidence>
<sequence length="287" mass="33017">MPPKRISLSLDQRLEVIKGSENDNLSARKIAQIYGVGRNQIDNILKRKAEVLSDYENNVPSDRKRQRRPTGNEDINELMWEWFQDATKRRININGPLLQERALMFAKDLYVESFKASNGWLESFKNRHNIVFGTMSGERGDVIDCVVEDWKRKLPRICEELLKEINVLQAIYWINSAWKEVELSTIQKCFVKCGFKDIETNDEDSDIDDDISLSVVALANELSGCDFHDLVELDREWTFNITLDLFYVIITGYVLFSSITFVNYSVGSEAQRPISLPPATSLPSPTR</sequence>
<dbReference type="PANTHER" id="PTHR19303">
    <property type="entry name" value="TRANSPOSON"/>
    <property type="match status" value="1"/>
</dbReference>
<dbReference type="InterPro" id="IPR050863">
    <property type="entry name" value="CenT-Element_Derived"/>
</dbReference>
<keyword evidence="3" id="KW-1133">Transmembrane helix</keyword>
<reference evidence="5 6" key="1">
    <citation type="submission" date="2022-12" db="EMBL/GenBank/DDBJ databases">
        <title>Chromosome-level genome of Tegillarca granosa.</title>
        <authorList>
            <person name="Kim J."/>
        </authorList>
    </citation>
    <scope>NUCLEOTIDE SEQUENCE [LARGE SCALE GENOMIC DNA]</scope>
    <source>
        <strain evidence="5">Teg-2019</strain>
        <tissue evidence="5">Adductor muscle</tissue>
    </source>
</reference>
<dbReference type="Pfam" id="PF04218">
    <property type="entry name" value="CENP-B_N"/>
    <property type="match status" value="1"/>
</dbReference>
<dbReference type="Proteomes" id="UP001217089">
    <property type="component" value="Unassembled WGS sequence"/>
</dbReference>
<dbReference type="Pfam" id="PF03221">
    <property type="entry name" value="HTH_Tnp_Tc5"/>
    <property type="match status" value="1"/>
</dbReference>
<keyword evidence="1" id="KW-0238">DNA-binding</keyword>
<dbReference type="PROSITE" id="PS51253">
    <property type="entry name" value="HTH_CENPB"/>
    <property type="match status" value="1"/>
</dbReference>
<gene>
    <name evidence="5" type="ORF">KUTeg_022029</name>
</gene>